<dbReference type="Pfam" id="PF04464">
    <property type="entry name" value="Glyphos_transf"/>
    <property type="match status" value="1"/>
</dbReference>
<dbReference type="EMBL" id="DVLP01000197">
    <property type="protein sequence ID" value="HIT75201.1"/>
    <property type="molecule type" value="Genomic_DNA"/>
</dbReference>
<dbReference type="Proteomes" id="UP000886842">
    <property type="component" value="Unassembled WGS sequence"/>
</dbReference>
<keyword evidence="1" id="KW-1133">Transmembrane helix</keyword>
<protein>
    <submittedName>
        <fullName evidence="2">CDP-glycerol glycerophosphotransferase family protein</fullName>
    </submittedName>
</protein>
<name>A0A9D1GXC4_9ACTN</name>
<dbReference type="GO" id="GO:0016020">
    <property type="term" value="C:membrane"/>
    <property type="evidence" value="ECO:0007669"/>
    <property type="project" value="InterPro"/>
</dbReference>
<dbReference type="InterPro" id="IPR007554">
    <property type="entry name" value="Glycerophosphate_synth"/>
</dbReference>
<evidence type="ECO:0000313" key="2">
    <source>
        <dbReference type="EMBL" id="HIT75201.1"/>
    </source>
</evidence>
<reference evidence="2" key="2">
    <citation type="journal article" date="2021" name="PeerJ">
        <title>Extensive microbial diversity within the chicken gut microbiome revealed by metagenomics and culture.</title>
        <authorList>
            <person name="Gilroy R."/>
            <person name="Ravi A."/>
            <person name="Getino M."/>
            <person name="Pursley I."/>
            <person name="Horton D.L."/>
            <person name="Alikhan N.F."/>
            <person name="Baker D."/>
            <person name="Gharbi K."/>
            <person name="Hall N."/>
            <person name="Watson M."/>
            <person name="Adriaenssens E.M."/>
            <person name="Foster-Nyarko E."/>
            <person name="Jarju S."/>
            <person name="Secka A."/>
            <person name="Antonio M."/>
            <person name="Oren A."/>
            <person name="Chaudhuri R.R."/>
            <person name="La Ragione R."/>
            <person name="Hildebrand F."/>
            <person name="Pallen M.J."/>
        </authorList>
    </citation>
    <scope>NUCLEOTIDE SEQUENCE</scope>
    <source>
        <strain evidence="2">ChiGjej1B1-24693</strain>
    </source>
</reference>
<feature type="transmembrane region" description="Helical" evidence="1">
    <location>
        <begin position="7"/>
        <end position="25"/>
    </location>
</feature>
<feature type="transmembrane region" description="Helical" evidence="1">
    <location>
        <begin position="61"/>
        <end position="79"/>
    </location>
</feature>
<keyword evidence="1" id="KW-0472">Membrane</keyword>
<evidence type="ECO:0000313" key="3">
    <source>
        <dbReference type="Proteomes" id="UP000886842"/>
    </source>
</evidence>
<evidence type="ECO:0000256" key="1">
    <source>
        <dbReference type="SAM" id="Phobius"/>
    </source>
</evidence>
<accession>A0A9D1GXC4</accession>
<gene>
    <name evidence="2" type="ORF">IAA98_06430</name>
</gene>
<dbReference type="InterPro" id="IPR043148">
    <property type="entry name" value="TagF_C"/>
</dbReference>
<reference evidence="2" key="1">
    <citation type="submission" date="2020-10" db="EMBL/GenBank/DDBJ databases">
        <authorList>
            <person name="Gilroy R."/>
        </authorList>
    </citation>
    <scope>NUCLEOTIDE SEQUENCE</scope>
    <source>
        <strain evidence="2">ChiGjej1B1-24693</strain>
    </source>
</reference>
<keyword evidence="1" id="KW-0812">Transmembrane</keyword>
<sequence>MLKREPWYVLHALVCAVGSILLLGGLTWPGLVLWSIGWLVIVIRVSGLVRRGKVADTVGRWVSVRVMLAVGVIGPLLPGVSLPDWAAMTAVALYLVMVRTETPLRTVSRFKGLRVSNIASFHMPQTRSSELGALALLQYLLLPAYMVFAIIDLPGWWWLVALVPTAVVAVAIAVSGIRRRLLTDHYRQTLPQALERIGPRFVLYWDAPARTKFQIAMWVPFLKRIGTPFIVVVRSDVAFGQAASVCEDVPVVLAKSMSDLDHCVVPSVTTAFYVNNAAKNTHFVRYASITHVQLLHGESDKAPSFNPVTAMYDKVYVAGQAAIDRYHNNNVSIDPEKFEIVGRPQVETIAITETAISEVTEPRTVLYAPTWRGYFADTSHSSLPYADEIVGELLDRGCRIILRPHPYCRKDPEYRTILRELTDRLDRHRDETGIEHVHGQTAEVEWTVVDCFNASDAMVSDVSSVVADYLYSRKPFAVVAGDQDLDSFTAEFPLARASYVMGEDRSLWPGQLGDMLGEDPLAETRQGLRTYYLGDHDPQDYADVFVRAARKEVMRVGDPSTSAPSTSATSPEE</sequence>
<comment type="caution">
    <text evidence="2">The sequence shown here is derived from an EMBL/GenBank/DDBJ whole genome shotgun (WGS) entry which is preliminary data.</text>
</comment>
<feature type="transmembrane region" description="Helical" evidence="1">
    <location>
        <begin position="31"/>
        <end position="49"/>
    </location>
</feature>
<dbReference type="AlphaFoldDB" id="A0A9D1GXC4"/>
<dbReference type="GO" id="GO:0047355">
    <property type="term" value="F:CDP-glycerol glycerophosphotransferase activity"/>
    <property type="evidence" value="ECO:0007669"/>
    <property type="project" value="InterPro"/>
</dbReference>
<proteinExistence type="predicted"/>
<dbReference type="Gene3D" id="3.40.50.12580">
    <property type="match status" value="1"/>
</dbReference>
<organism evidence="2 3">
    <name type="scientific">Candidatus Avipropionibacterium avicola</name>
    <dbReference type="NCBI Taxonomy" id="2840701"/>
    <lineage>
        <taxon>Bacteria</taxon>
        <taxon>Bacillati</taxon>
        <taxon>Actinomycetota</taxon>
        <taxon>Actinomycetes</taxon>
        <taxon>Propionibacteriales</taxon>
        <taxon>Propionibacteriaceae</taxon>
        <taxon>Propionibacteriaceae incertae sedis</taxon>
        <taxon>Candidatus Avipropionibacterium</taxon>
    </lineage>
</organism>
<feature type="transmembrane region" description="Helical" evidence="1">
    <location>
        <begin position="157"/>
        <end position="177"/>
    </location>
</feature>
<feature type="transmembrane region" description="Helical" evidence="1">
    <location>
        <begin position="131"/>
        <end position="151"/>
    </location>
</feature>